<reference evidence="14 15" key="1">
    <citation type="submission" date="2017-04" db="EMBL/GenBank/DDBJ databases">
        <authorList>
            <person name="Afonso C.L."/>
            <person name="Miller P.J."/>
            <person name="Scott M.A."/>
            <person name="Spackman E."/>
            <person name="Goraichik I."/>
            <person name="Dimitrov K.M."/>
            <person name="Suarez D.L."/>
            <person name="Swayne D.E."/>
        </authorList>
    </citation>
    <scope>NUCLEOTIDE SEQUENCE [LARGE SCALE GENOMIC DNA]</scope>
    <source>
        <strain evidence="14 15">DSM 5090</strain>
    </source>
</reference>
<dbReference type="GO" id="GO:0046872">
    <property type="term" value="F:metal ion binding"/>
    <property type="evidence" value="ECO:0007669"/>
    <property type="project" value="UniProtKB-KW"/>
</dbReference>
<dbReference type="OrthoDB" id="9784786at2"/>
<accession>A0A1W1ZAT3</accession>
<evidence type="ECO:0000256" key="5">
    <source>
        <dbReference type="ARBA" id="ARBA00012213"/>
    </source>
</evidence>
<protein>
    <recommendedName>
        <fullName evidence="7">Putative 4-hydroxy-4-methyl-2-oxoglutarate aldolase</fullName>
        <ecNumber evidence="6">4.1.1.112</ecNumber>
        <ecNumber evidence="5">4.1.3.17</ecNumber>
    </recommendedName>
    <alternativeName>
        <fullName evidence="11">Oxaloacetate decarboxylase</fullName>
    </alternativeName>
    <alternativeName>
        <fullName evidence="9">Regulator of ribonuclease activity homolog</fullName>
    </alternativeName>
    <alternativeName>
        <fullName evidence="10">RraA-like protein</fullName>
    </alternativeName>
</protein>
<comment type="function">
    <text evidence="8">Catalyzes the aldol cleavage of 4-hydroxy-4-methyl-2-oxoglutarate (HMG) into 2 molecules of pyruvate. Also contains a secondary oxaloacetate (OAA) decarboxylase activity due to the common pyruvate enolate transition state formed following C-C bond cleavage in the retro-aldol and decarboxylation reactions.</text>
</comment>
<dbReference type="InterPro" id="IPR036704">
    <property type="entry name" value="RraA/RraA-like_sf"/>
</dbReference>
<evidence type="ECO:0000256" key="2">
    <source>
        <dbReference type="ARBA" id="ARBA00001968"/>
    </source>
</evidence>
<feature type="binding site" evidence="13">
    <location>
        <position position="105"/>
    </location>
    <ligand>
        <name>substrate</name>
    </ligand>
</feature>
<evidence type="ECO:0000256" key="11">
    <source>
        <dbReference type="ARBA" id="ARBA00032305"/>
    </source>
</evidence>
<keyword evidence="13" id="KW-0460">Magnesium</keyword>
<evidence type="ECO:0000313" key="15">
    <source>
        <dbReference type="Proteomes" id="UP000192738"/>
    </source>
</evidence>
<evidence type="ECO:0000256" key="12">
    <source>
        <dbReference type="ARBA" id="ARBA00047973"/>
    </source>
</evidence>
<evidence type="ECO:0000256" key="10">
    <source>
        <dbReference type="ARBA" id="ARBA00030169"/>
    </source>
</evidence>
<dbReference type="PANTHER" id="PTHR33254:SF4">
    <property type="entry name" value="4-HYDROXY-4-METHYL-2-OXOGLUTARATE ALDOLASE 3-RELATED"/>
    <property type="match status" value="1"/>
</dbReference>
<evidence type="ECO:0000256" key="13">
    <source>
        <dbReference type="PIRSR" id="PIRSR605493-1"/>
    </source>
</evidence>
<gene>
    <name evidence="14" type="ORF">SAMN04488500_103128</name>
</gene>
<evidence type="ECO:0000256" key="3">
    <source>
        <dbReference type="ARBA" id="ARBA00008621"/>
    </source>
</evidence>
<evidence type="ECO:0000256" key="6">
    <source>
        <dbReference type="ARBA" id="ARBA00012947"/>
    </source>
</evidence>
<comment type="cofactor">
    <cofactor evidence="13">
        <name>Mg(2+)</name>
        <dbReference type="ChEBI" id="CHEBI:18420"/>
    </cofactor>
</comment>
<evidence type="ECO:0000256" key="4">
    <source>
        <dbReference type="ARBA" id="ARBA00011233"/>
    </source>
</evidence>
<keyword evidence="13" id="KW-0479">Metal-binding</keyword>
<feature type="binding site" evidence="13">
    <location>
        <position position="106"/>
    </location>
    <ligand>
        <name>Mg(2+)</name>
        <dbReference type="ChEBI" id="CHEBI:18420"/>
    </ligand>
</feature>
<dbReference type="EMBL" id="FWXI01000003">
    <property type="protein sequence ID" value="SMC45331.1"/>
    <property type="molecule type" value="Genomic_DNA"/>
</dbReference>
<dbReference type="InterPro" id="IPR005493">
    <property type="entry name" value="RraA/RraA-like"/>
</dbReference>
<dbReference type="GO" id="GO:0008948">
    <property type="term" value="F:oxaloacetate decarboxylase activity"/>
    <property type="evidence" value="ECO:0007669"/>
    <property type="project" value="UniProtKB-EC"/>
</dbReference>
<organism evidence="14 15">
    <name type="scientific">Sporomusa malonica</name>
    <dbReference type="NCBI Taxonomy" id="112901"/>
    <lineage>
        <taxon>Bacteria</taxon>
        <taxon>Bacillati</taxon>
        <taxon>Bacillota</taxon>
        <taxon>Negativicutes</taxon>
        <taxon>Selenomonadales</taxon>
        <taxon>Sporomusaceae</taxon>
        <taxon>Sporomusa</taxon>
    </lineage>
</organism>
<evidence type="ECO:0000256" key="8">
    <source>
        <dbReference type="ARBA" id="ARBA00025046"/>
    </source>
</evidence>
<comment type="catalytic activity">
    <reaction evidence="1">
        <text>4-hydroxy-4-methyl-2-oxoglutarate = 2 pyruvate</text>
        <dbReference type="Rhea" id="RHEA:22748"/>
        <dbReference type="ChEBI" id="CHEBI:15361"/>
        <dbReference type="ChEBI" id="CHEBI:58276"/>
        <dbReference type="EC" id="4.1.3.17"/>
    </reaction>
</comment>
<comment type="similarity">
    <text evidence="3">Belongs to the class II aldolase/RraA-like family.</text>
</comment>
<dbReference type="SUPFAM" id="SSF89562">
    <property type="entry name" value="RraA-like"/>
    <property type="match status" value="1"/>
</dbReference>
<dbReference type="CDD" id="cd16841">
    <property type="entry name" value="RraA_family"/>
    <property type="match status" value="1"/>
</dbReference>
<sequence length="206" mass="22039">MKALIDELRSISTTCISDAMQGFNHLNTAIKPLKEEYKICGQAITVKVPSGDNMMVLQAMKSGKPGDILVVDAEGARYRSFAGDFVIGLARTLGFGGVVADGTVRDILSIKEMNYPVFCLGATLACSKKIGMGEINVPISCGGVTIHPGDIIVGDANGVLVIPKERAEQVLEAAETKMKKDQVRAESALVNREAALKYIENLLPEK</sequence>
<keyword evidence="15" id="KW-1185">Reference proteome</keyword>
<evidence type="ECO:0000256" key="1">
    <source>
        <dbReference type="ARBA" id="ARBA00001342"/>
    </source>
</evidence>
<dbReference type="Proteomes" id="UP000192738">
    <property type="component" value="Unassembled WGS sequence"/>
</dbReference>
<comment type="cofactor">
    <cofactor evidence="2">
        <name>a divalent metal cation</name>
        <dbReference type="ChEBI" id="CHEBI:60240"/>
    </cofactor>
</comment>
<dbReference type="Gene3D" id="3.50.30.40">
    <property type="entry name" value="Ribonuclease E inhibitor RraA/RraA-like"/>
    <property type="match status" value="1"/>
</dbReference>
<name>A0A1W1ZAT3_9FIRM</name>
<dbReference type="STRING" id="112901.SAMN04488500_103128"/>
<proteinExistence type="inferred from homology"/>
<evidence type="ECO:0000313" key="14">
    <source>
        <dbReference type="EMBL" id="SMC45331.1"/>
    </source>
</evidence>
<comment type="catalytic activity">
    <reaction evidence="12">
        <text>oxaloacetate + H(+) = pyruvate + CO2</text>
        <dbReference type="Rhea" id="RHEA:15641"/>
        <dbReference type="ChEBI" id="CHEBI:15361"/>
        <dbReference type="ChEBI" id="CHEBI:15378"/>
        <dbReference type="ChEBI" id="CHEBI:16452"/>
        <dbReference type="ChEBI" id="CHEBI:16526"/>
        <dbReference type="EC" id="4.1.1.112"/>
    </reaction>
</comment>
<dbReference type="Pfam" id="PF03737">
    <property type="entry name" value="RraA-like"/>
    <property type="match status" value="1"/>
</dbReference>
<dbReference type="EC" id="4.1.1.112" evidence="6"/>
<dbReference type="GO" id="GO:0047443">
    <property type="term" value="F:4-hydroxy-4-methyl-2-oxoglutarate aldolase activity"/>
    <property type="evidence" value="ECO:0007669"/>
    <property type="project" value="UniProtKB-EC"/>
</dbReference>
<dbReference type="AlphaFoldDB" id="A0A1W1ZAT3"/>
<feature type="binding site" evidence="13">
    <location>
        <begin position="83"/>
        <end position="86"/>
    </location>
    <ligand>
        <name>substrate</name>
    </ligand>
</feature>
<dbReference type="PANTHER" id="PTHR33254">
    <property type="entry name" value="4-HYDROXY-4-METHYL-2-OXOGLUTARATE ALDOLASE 3-RELATED"/>
    <property type="match status" value="1"/>
</dbReference>
<evidence type="ECO:0000256" key="9">
    <source>
        <dbReference type="ARBA" id="ARBA00029596"/>
    </source>
</evidence>
<comment type="subunit">
    <text evidence="4">Homotrimer.</text>
</comment>
<evidence type="ECO:0000256" key="7">
    <source>
        <dbReference type="ARBA" id="ARBA00016549"/>
    </source>
</evidence>
<dbReference type="EC" id="4.1.3.17" evidence="5"/>